<evidence type="ECO:0000313" key="2">
    <source>
        <dbReference type="EMBL" id="GFC81089.1"/>
    </source>
</evidence>
<name>A0A699R127_TANCI</name>
<protein>
    <submittedName>
        <fullName evidence="2">Uncharacterized protein</fullName>
    </submittedName>
</protein>
<proteinExistence type="predicted"/>
<reference evidence="2" key="1">
    <citation type="journal article" date="2019" name="Sci. Rep.">
        <title>Draft genome of Tanacetum cinerariifolium, the natural source of mosquito coil.</title>
        <authorList>
            <person name="Yamashiro T."/>
            <person name="Shiraishi A."/>
            <person name="Satake H."/>
            <person name="Nakayama K."/>
        </authorList>
    </citation>
    <scope>NUCLEOTIDE SEQUENCE</scope>
</reference>
<gene>
    <name evidence="2" type="ORF">Tci_853059</name>
</gene>
<accession>A0A699R127</accession>
<feature type="region of interest" description="Disordered" evidence="1">
    <location>
        <begin position="1"/>
        <end position="34"/>
    </location>
</feature>
<dbReference type="EMBL" id="BKCJ011078225">
    <property type="protein sequence ID" value="GFC81089.1"/>
    <property type="molecule type" value="Genomic_DNA"/>
</dbReference>
<evidence type="ECO:0000256" key="1">
    <source>
        <dbReference type="SAM" id="MobiDB-lite"/>
    </source>
</evidence>
<feature type="non-terminal residue" evidence="2">
    <location>
        <position position="1"/>
    </location>
</feature>
<sequence>SGSKVNNFADNSLNRELEMRTPSTKMEASRSASGSGRKRVFIDLDEIDSEDEVKGYNSLNIQKIVRVKV</sequence>
<dbReference type="AlphaFoldDB" id="A0A699R127"/>
<comment type="caution">
    <text evidence="2">The sequence shown here is derived from an EMBL/GenBank/DDBJ whole genome shotgun (WGS) entry which is preliminary data.</text>
</comment>
<feature type="compositionally biased region" description="Polar residues" evidence="1">
    <location>
        <begin position="1"/>
        <end position="12"/>
    </location>
</feature>
<organism evidence="2">
    <name type="scientific">Tanacetum cinerariifolium</name>
    <name type="common">Dalmatian daisy</name>
    <name type="synonym">Chrysanthemum cinerariifolium</name>
    <dbReference type="NCBI Taxonomy" id="118510"/>
    <lineage>
        <taxon>Eukaryota</taxon>
        <taxon>Viridiplantae</taxon>
        <taxon>Streptophyta</taxon>
        <taxon>Embryophyta</taxon>
        <taxon>Tracheophyta</taxon>
        <taxon>Spermatophyta</taxon>
        <taxon>Magnoliopsida</taxon>
        <taxon>eudicotyledons</taxon>
        <taxon>Gunneridae</taxon>
        <taxon>Pentapetalae</taxon>
        <taxon>asterids</taxon>
        <taxon>campanulids</taxon>
        <taxon>Asterales</taxon>
        <taxon>Asteraceae</taxon>
        <taxon>Asteroideae</taxon>
        <taxon>Anthemideae</taxon>
        <taxon>Anthemidinae</taxon>
        <taxon>Tanacetum</taxon>
    </lineage>
</organism>